<sequence length="164" mass="17855">MSLTTPTSRTSSRCSIHISLNTDGFSINPVSSNGTATETPSILSKSSAESRYESAHPKLHRLSILHRFRPNKSPPQTQTESLPVPRGSNNKSSSPSRIPLHSCLSLASGVLSTVIDNSIKEFTTLHSTVLYHVHEYYTASHRSAIMENISRIAIEHGTSGLSML</sequence>
<feature type="compositionally biased region" description="Polar residues" evidence="1">
    <location>
        <begin position="27"/>
        <end position="47"/>
    </location>
</feature>
<evidence type="ECO:0000313" key="3">
    <source>
        <dbReference type="Proteomes" id="UP000800093"/>
    </source>
</evidence>
<proteinExistence type="predicted"/>
<gene>
    <name evidence="2" type="ORF">CC78DRAFT_167965</name>
</gene>
<feature type="region of interest" description="Disordered" evidence="1">
    <location>
        <begin position="27"/>
        <end position="50"/>
    </location>
</feature>
<dbReference type="EMBL" id="ML986602">
    <property type="protein sequence ID" value="KAF2265913.1"/>
    <property type="molecule type" value="Genomic_DNA"/>
</dbReference>
<reference evidence="3" key="1">
    <citation type="journal article" date="2020" name="Stud. Mycol.">
        <title>101 Dothideomycetes genomes: A test case for predicting lifestyles and emergence of pathogens.</title>
        <authorList>
            <person name="Haridas S."/>
            <person name="Albert R."/>
            <person name="Binder M."/>
            <person name="Bloem J."/>
            <person name="LaButti K."/>
            <person name="Salamov A."/>
            <person name="Andreopoulos B."/>
            <person name="Baker S."/>
            <person name="Barry K."/>
            <person name="Bills G."/>
            <person name="Bluhm B."/>
            <person name="Cannon C."/>
            <person name="Castanera R."/>
            <person name="Culley D."/>
            <person name="Daum C."/>
            <person name="Ezra D."/>
            <person name="Gonzalez J."/>
            <person name="Henrissat B."/>
            <person name="Kuo A."/>
            <person name="Liang C."/>
            <person name="Lipzen A."/>
            <person name="Lutzoni F."/>
            <person name="Magnuson J."/>
            <person name="Mondo S."/>
            <person name="Nolan M."/>
            <person name="Ohm R."/>
            <person name="Pangilinan J."/>
            <person name="Park H.-J."/>
            <person name="Ramirez L."/>
            <person name="Alfaro M."/>
            <person name="Sun H."/>
            <person name="Tritt A."/>
            <person name="Yoshinaga Y."/>
            <person name="Zwiers L.-H."/>
            <person name="Turgeon B."/>
            <person name="Goodwin S."/>
            <person name="Spatafora J."/>
            <person name="Crous P."/>
            <person name="Grigoriev I."/>
        </authorList>
    </citation>
    <scope>NUCLEOTIDE SEQUENCE [LARGE SCALE GENOMIC DNA]</scope>
    <source>
        <strain evidence="3">CBS 304.66</strain>
    </source>
</reference>
<feature type="compositionally biased region" description="Polar residues" evidence="1">
    <location>
        <begin position="74"/>
        <end position="96"/>
    </location>
</feature>
<accession>A0A9P4KC32</accession>
<feature type="region of interest" description="Disordered" evidence="1">
    <location>
        <begin position="66"/>
        <end position="97"/>
    </location>
</feature>
<dbReference type="AlphaFoldDB" id="A0A9P4KC32"/>
<keyword evidence="3" id="KW-1185">Reference proteome</keyword>
<dbReference type="Proteomes" id="UP000800093">
    <property type="component" value="Unassembled WGS sequence"/>
</dbReference>
<protein>
    <submittedName>
        <fullName evidence="2">Uncharacterized protein</fullName>
    </submittedName>
</protein>
<organism evidence="2 3">
    <name type="scientific">Lojkania enalia</name>
    <dbReference type="NCBI Taxonomy" id="147567"/>
    <lineage>
        <taxon>Eukaryota</taxon>
        <taxon>Fungi</taxon>
        <taxon>Dikarya</taxon>
        <taxon>Ascomycota</taxon>
        <taxon>Pezizomycotina</taxon>
        <taxon>Dothideomycetes</taxon>
        <taxon>Pleosporomycetidae</taxon>
        <taxon>Pleosporales</taxon>
        <taxon>Pleosporales incertae sedis</taxon>
        <taxon>Lojkania</taxon>
    </lineage>
</organism>
<name>A0A9P4KC32_9PLEO</name>
<evidence type="ECO:0000256" key="1">
    <source>
        <dbReference type="SAM" id="MobiDB-lite"/>
    </source>
</evidence>
<comment type="caution">
    <text evidence="2">The sequence shown here is derived from an EMBL/GenBank/DDBJ whole genome shotgun (WGS) entry which is preliminary data.</text>
</comment>
<evidence type="ECO:0000313" key="2">
    <source>
        <dbReference type="EMBL" id="KAF2265913.1"/>
    </source>
</evidence>